<dbReference type="GO" id="GO:0046026">
    <property type="term" value="F:precorrin-4 C11-methyltransferase activity"/>
    <property type="evidence" value="ECO:0007669"/>
    <property type="project" value="UniProtKB-EC"/>
</dbReference>
<evidence type="ECO:0000256" key="1">
    <source>
        <dbReference type="ARBA" id="ARBA00004953"/>
    </source>
</evidence>
<organism evidence="8 9">
    <name type="scientific">Catenibacillus scindens</name>
    <dbReference type="NCBI Taxonomy" id="673271"/>
    <lineage>
        <taxon>Bacteria</taxon>
        <taxon>Bacillati</taxon>
        <taxon>Bacillota</taxon>
        <taxon>Clostridia</taxon>
        <taxon>Lachnospirales</taxon>
        <taxon>Lachnospiraceae</taxon>
        <taxon>Catenibacillus</taxon>
    </lineage>
</organism>
<dbReference type="PANTHER" id="PTHR45790">
    <property type="entry name" value="SIROHEME SYNTHASE-RELATED"/>
    <property type="match status" value="1"/>
</dbReference>
<dbReference type="Gene3D" id="3.40.1010.10">
    <property type="entry name" value="Cobalt-precorrin-4 Transmethylase, Domain 1"/>
    <property type="match status" value="1"/>
</dbReference>
<reference evidence="8 9" key="1">
    <citation type="submission" date="2020-08" db="EMBL/GenBank/DDBJ databases">
        <title>Genomic Encyclopedia of Type Strains, Phase IV (KMG-IV): sequencing the most valuable type-strain genomes for metagenomic binning, comparative biology and taxonomic classification.</title>
        <authorList>
            <person name="Goeker M."/>
        </authorList>
    </citation>
    <scope>NUCLEOTIDE SEQUENCE [LARGE SCALE GENOMIC DNA]</scope>
    <source>
        <strain evidence="8 9">DSM 106146</strain>
    </source>
</reference>
<dbReference type="GO" id="GO:0009236">
    <property type="term" value="P:cobalamin biosynthetic process"/>
    <property type="evidence" value="ECO:0007669"/>
    <property type="project" value="UniProtKB-UniPathway"/>
</dbReference>
<comment type="caution">
    <text evidence="8">The sequence shown here is derived from an EMBL/GenBank/DDBJ whole genome shotgun (WGS) entry which is preliminary data.</text>
</comment>
<dbReference type="AlphaFoldDB" id="A0A7W8M6U1"/>
<dbReference type="InterPro" id="IPR014776">
    <property type="entry name" value="4pyrrole_Mease_sub2"/>
</dbReference>
<keyword evidence="5 8" id="KW-0808">Transferase</keyword>
<evidence type="ECO:0000256" key="5">
    <source>
        <dbReference type="ARBA" id="ARBA00022679"/>
    </source>
</evidence>
<evidence type="ECO:0000259" key="7">
    <source>
        <dbReference type="Pfam" id="PF00590"/>
    </source>
</evidence>
<protein>
    <submittedName>
        <fullName evidence="8">Precorrin-4/cobalt-precorrin-4 C11-methyltransferase</fullName>
        <ecNumber evidence="8">2.1.1.133</ecNumber>
        <ecNumber evidence="8">2.1.1.271</ecNumber>
    </submittedName>
</protein>
<evidence type="ECO:0000256" key="3">
    <source>
        <dbReference type="ARBA" id="ARBA00022573"/>
    </source>
</evidence>
<keyword evidence="3" id="KW-0169">Cobalamin biosynthesis</keyword>
<feature type="domain" description="Tetrapyrrole methylase" evidence="7">
    <location>
        <begin position="1"/>
        <end position="206"/>
    </location>
</feature>
<dbReference type="NCBIfam" id="TIGR01465">
    <property type="entry name" value="cobM_cbiF"/>
    <property type="match status" value="1"/>
</dbReference>
<name>A0A7W8M6U1_9FIRM</name>
<comment type="pathway">
    <text evidence="1">Cofactor biosynthesis; adenosylcobalamin biosynthesis.</text>
</comment>
<keyword evidence="4 8" id="KW-0489">Methyltransferase</keyword>
<dbReference type="Proteomes" id="UP000543642">
    <property type="component" value="Unassembled WGS sequence"/>
</dbReference>
<dbReference type="PANTHER" id="PTHR45790:SF4">
    <property type="entry name" value="COBALT-PRECORRIN-4 C(11)-METHYLTRANSFERASE"/>
    <property type="match status" value="1"/>
</dbReference>
<dbReference type="GO" id="GO:0032259">
    <property type="term" value="P:methylation"/>
    <property type="evidence" value="ECO:0007669"/>
    <property type="project" value="UniProtKB-KW"/>
</dbReference>
<dbReference type="PROSITE" id="PS00839">
    <property type="entry name" value="SUMT_1"/>
    <property type="match status" value="1"/>
</dbReference>
<dbReference type="InterPro" id="IPR035996">
    <property type="entry name" value="4pyrrol_Methylase_sf"/>
</dbReference>
<dbReference type="EC" id="2.1.1.271" evidence="8"/>
<keyword evidence="9" id="KW-1185">Reference proteome</keyword>
<dbReference type="InterPro" id="IPR014777">
    <property type="entry name" value="4pyrrole_Mease_sub1"/>
</dbReference>
<dbReference type="Pfam" id="PF00590">
    <property type="entry name" value="TP_methylase"/>
    <property type="match status" value="1"/>
</dbReference>
<gene>
    <name evidence="8" type="ORF">HNP82_003093</name>
</gene>
<accession>A0A7W8M6U1</accession>
<dbReference type="InterPro" id="IPR003043">
    <property type="entry name" value="Uropor_MeTrfase_CS"/>
</dbReference>
<dbReference type="CDD" id="cd11641">
    <property type="entry name" value="Precorrin-4_C11-MT"/>
    <property type="match status" value="1"/>
</dbReference>
<evidence type="ECO:0000256" key="2">
    <source>
        <dbReference type="ARBA" id="ARBA00005879"/>
    </source>
</evidence>
<evidence type="ECO:0000313" key="9">
    <source>
        <dbReference type="Proteomes" id="UP000543642"/>
    </source>
</evidence>
<proteinExistence type="inferred from homology"/>
<dbReference type="InterPro" id="IPR050161">
    <property type="entry name" value="Siro_Cobalamin_biosynth"/>
</dbReference>
<dbReference type="InterPro" id="IPR006362">
    <property type="entry name" value="Cbl_synth_CobM/CibF"/>
</dbReference>
<dbReference type="EMBL" id="JACHFW010000016">
    <property type="protein sequence ID" value="MBB5265942.1"/>
    <property type="molecule type" value="Genomic_DNA"/>
</dbReference>
<evidence type="ECO:0000256" key="6">
    <source>
        <dbReference type="ARBA" id="ARBA00022691"/>
    </source>
</evidence>
<dbReference type="InterPro" id="IPR000878">
    <property type="entry name" value="4pyrrol_Mease"/>
</dbReference>
<dbReference type="EC" id="2.1.1.133" evidence="8"/>
<keyword evidence="6" id="KW-0949">S-adenosyl-L-methionine</keyword>
<dbReference type="UniPathway" id="UPA00148"/>
<evidence type="ECO:0000256" key="4">
    <source>
        <dbReference type="ARBA" id="ARBA00022603"/>
    </source>
</evidence>
<comment type="similarity">
    <text evidence="2">Belongs to the precorrin methyltransferase family.</text>
</comment>
<dbReference type="Gene3D" id="3.30.950.10">
    <property type="entry name" value="Methyltransferase, Cobalt-precorrin-4 Transmethylase, Domain 2"/>
    <property type="match status" value="1"/>
</dbReference>
<evidence type="ECO:0000313" key="8">
    <source>
        <dbReference type="EMBL" id="MBB5265942.1"/>
    </source>
</evidence>
<dbReference type="RefSeq" id="WP_183776142.1">
    <property type="nucleotide sequence ID" value="NZ_JACHFW010000016.1"/>
</dbReference>
<sequence>MIYFIGAGPGDPELLTIKGKKIIDRADVIIYAGSLVNAQVLEGRKPQAKVYNSAYMHLEEVLDIMIKSWKEGLEVARVHTGDPSVFGAIREQMDALDQEGIAYEVIPGVSSFLGAAASLKKEYTLPGVSQTVILTRMEGRTPVPDKEQIARLAAHQSTMIIFLSVSMIRTLCETLAAHYPVNTPVAVVYKATWPDEKIVRGTLKDIAQKVEQAGITKTALILVGEFLGDSYQLSKLYDKTFSTEFRRGIGPDEQEKDRAVGEK</sequence>
<dbReference type="SUPFAM" id="SSF53790">
    <property type="entry name" value="Tetrapyrrole methylase"/>
    <property type="match status" value="1"/>
</dbReference>